<evidence type="ECO:0000313" key="4">
    <source>
        <dbReference type="Proteomes" id="UP001353858"/>
    </source>
</evidence>
<reference evidence="4" key="1">
    <citation type="submission" date="2023-01" db="EMBL/GenBank/DDBJ databases">
        <title>Key to firefly adult light organ development and bioluminescence: homeobox transcription factors regulate luciferase expression and transportation to peroxisome.</title>
        <authorList>
            <person name="Fu X."/>
        </authorList>
    </citation>
    <scope>NUCLEOTIDE SEQUENCE [LARGE SCALE GENOMIC DNA]</scope>
</reference>
<name>A0AAN7P401_9COLE</name>
<evidence type="ECO:0000259" key="2">
    <source>
        <dbReference type="Pfam" id="PF23055"/>
    </source>
</evidence>
<evidence type="ECO:0000313" key="3">
    <source>
        <dbReference type="EMBL" id="KAK4876102.1"/>
    </source>
</evidence>
<dbReference type="Pfam" id="PF23055">
    <property type="entry name" value="DUF7041"/>
    <property type="match status" value="1"/>
</dbReference>
<protein>
    <recommendedName>
        <fullName evidence="2">DUF7041 domain-containing protein</fullName>
    </recommendedName>
</protein>
<gene>
    <name evidence="3" type="ORF">RN001_012524</name>
</gene>
<dbReference type="PANTHER" id="PTHR33327">
    <property type="entry name" value="ENDONUCLEASE"/>
    <property type="match status" value="1"/>
</dbReference>
<feature type="region of interest" description="Disordered" evidence="1">
    <location>
        <begin position="223"/>
        <end position="242"/>
    </location>
</feature>
<dbReference type="InterPro" id="IPR055469">
    <property type="entry name" value="DUF7041"/>
</dbReference>
<dbReference type="Proteomes" id="UP001353858">
    <property type="component" value="Unassembled WGS sequence"/>
</dbReference>
<evidence type="ECO:0000256" key="1">
    <source>
        <dbReference type="SAM" id="MobiDB-lite"/>
    </source>
</evidence>
<feature type="compositionally biased region" description="Basic residues" evidence="1">
    <location>
        <begin position="226"/>
        <end position="236"/>
    </location>
</feature>
<keyword evidence="4" id="KW-1185">Reference proteome</keyword>
<accession>A0AAN7P401</accession>
<organism evidence="3 4">
    <name type="scientific">Aquatica leii</name>
    <dbReference type="NCBI Taxonomy" id="1421715"/>
    <lineage>
        <taxon>Eukaryota</taxon>
        <taxon>Metazoa</taxon>
        <taxon>Ecdysozoa</taxon>
        <taxon>Arthropoda</taxon>
        <taxon>Hexapoda</taxon>
        <taxon>Insecta</taxon>
        <taxon>Pterygota</taxon>
        <taxon>Neoptera</taxon>
        <taxon>Endopterygota</taxon>
        <taxon>Coleoptera</taxon>
        <taxon>Polyphaga</taxon>
        <taxon>Elateriformia</taxon>
        <taxon>Elateroidea</taxon>
        <taxon>Lampyridae</taxon>
        <taxon>Luciolinae</taxon>
        <taxon>Aquatica</taxon>
    </lineage>
</organism>
<feature type="domain" description="DUF7041" evidence="2">
    <location>
        <begin position="29"/>
        <end position="112"/>
    </location>
</feature>
<dbReference type="EMBL" id="JARPUR010000005">
    <property type="protein sequence ID" value="KAK4876102.1"/>
    <property type="molecule type" value="Genomic_DNA"/>
</dbReference>
<comment type="caution">
    <text evidence="3">The sequence shown here is derived from an EMBL/GenBank/DDBJ whole genome shotgun (WGS) entry which is preliminary data.</text>
</comment>
<dbReference type="AlphaFoldDB" id="A0AAN7P401"/>
<proteinExistence type="predicted"/>
<dbReference type="PANTHER" id="PTHR33327:SF3">
    <property type="entry name" value="RNA-DIRECTED DNA POLYMERASE"/>
    <property type="match status" value="1"/>
</dbReference>
<sequence>MATSNAINDELQSGDGDLQISKMATTFKIPKFWREEPALWFMQLETQFKINNIKSDTTKFNYTIANLENEYIQEIKDILLSPPAQQTYDKLKTELIARLSISQEQNIRRLLEHEEIGDRTPSQFMRHLKNLAGNDVSEKLLQSLWRGRLPHSMQAILAAAAIEKSLDDQAVLADTIFSTMNTSFQAVVSVPTSTGATQTQLEAKIEALTQQVAELTKLSNRERSYSRSRYRHRSNSRSKQYQPTSGLCWYHYKFKSKARKCVEPCNFHKQEN</sequence>